<dbReference type="Proteomes" id="UP000623129">
    <property type="component" value="Unassembled WGS sequence"/>
</dbReference>
<feature type="domain" description="G protein gamma" evidence="2">
    <location>
        <begin position="25"/>
        <end position="86"/>
    </location>
</feature>
<dbReference type="AlphaFoldDB" id="A0A833V3M3"/>
<comment type="caution">
    <text evidence="3">The sequence shown here is derived from an EMBL/GenBank/DDBJ whole genome shotgun (WGS) entry which is preliminary data.</text>
</comment>
<evidence type="ECO:0000259" key="2">
    <source>
        <dbReference type="SMART" id="SM01224"/>
    </source>
</evidence>
<protein>
    <submittedName>
        <fullName evidence="3">Guanine nucleotide-binding protein subunit gamma 3</fullName>
    </submittedName>
</protein>
<dbReference type="PANTHER" id="PTHR32378">
    <property type="entry name" value="GUANINE NUCLEOTIDE-BINDING PROTEIN SUBUNIT GAMMA 3"/>
    <property type="match status" value="1"/>
</dbReference>
<organism evidence="3 4">
    <name type="scientific">Carex littledalei</name>
    <dbReference type="NCBI Taxonomy" id="544730"/>
    <lineage>
        <taxon>Eukaryota</taxon>
        <taxon>Viridiplantae</taxon>
        <taxon>Streptophyta</taxon>
        <taxon>Embryophyta</taxon>
        <taxon>Tracheophyta</taxon>
        <taxon>Spermatophyta</taxon>
        <taxon>Magnoliopsida</taxon>
        <taxon>Liliopsida</taxon>
        <taxon>Poales</taxon>
        <taxon>Cyperaceae</taxon>
        <taxon>Cyperoideae</taxon>
        <taxon>Cariceae</taxon>
        <taxon>Carex</taxon>
        <taxon>Carex subgen. Euthyceras</taxon>
    </lineage>
</organism>
<dbReference type="SMART" id="SM01224">
    <property type="entry name" value="G_gamma"/>
    <property type="match status" value="1"/>
</dbReference>
<dbReference type="OrthoDB" id="1936517at2759"/>
<evidence type="ECO:0000313" key="4">
    <source>
        <dbReference type="Proteomes" id="UP000623129"/>
    </source>
</evidence>
<dbReference type="EMBL" id="SWLB01000022">
    <property type="protein sequence ID" value="KAF3324146.1"/>
    <property type="molecule type" value="Genomic_DNA"/>
</dbReference>
<sequence length="262" mass="26453">MGTDVTPPRPKSPPKYPDLCGRRRLQLEVQILNREIGFLQEELQSLEGIQPVSRCCKELNEFVGTKPDPIIPVYEIRRDMGPVACGGGSGQRCAAASHGYAAWRNQLIAAVHNQRTVSSAAASAHATVAVAPVVNAVIHVLRSPAVRGAGHQIAVAAAACRIAVAAAASRIAVASAACRIAVASAACRIAVAAAASRIAVAAAASRIAVAAAASRIAVAATASQIAVAATAAARTATALAANVNQGAVLTVAHALVHLAAVV</sequence>
<reference evidence="3" key="1">
    <citation type="submission" date="2020-01" db="EMBL/GenBank/DDBJ databases">
        <title>Genome sequence of Kobresia littledalei, the first chromosome-level genome in the family Cyperaceae.</title>
        <authorList>
            <person name="Qu G."/>
        </authorList>
    </citation>
    <scope>NUCLEOTIDE SEQUENCE</scope>
    <source>
        <strain evidence="3">C.B.Clarke</strain>
        <tissue evidence="3">Leaf</tissue>
    </source>
</reference>
<feature type="coiled-coil region" evidence="1">
    <location>
        <begin position="22"/>
        <end position="49"/>
    </location>
</feature>
<gene>
    <name evidence="3" type="ORF">FCM35_KLT11613</name>
</gene>
<keyword evidence="1" id="KW-0175">Coiled coil</keyword>
<keyword evidence="4" id="KW-1185">Reference proteome</keyword>
<evidence type="ECO:0000256" key="1">
    <source>
        <dbReference type="SAM" id="Coils"/>
    </source>
</evidence>
<dbReference type="PANTHER" id="PTHR32378:SF10">
    <property type="entry name" value="GUANINE NUCLEOTIDE-BINDING PROTEIN SUBUNIT GAMMA 3"/>
    <property type="match status" value="1"/>
</dbReference>
<name>A0A833V3M3_9POAL</name>
<dbReference type="InterPro" id="IPR055305">
    <property type="entry name" value="GG3-like"/>
</dbReference>
<dbReference type="InterPro" id="IPR015898">
    <property type="entry name" value="G-protein_gamma-like_dom"/>
</dbReference>
<proteinExistence type="predicted"/>
<accession>A0A833V3M3</accession>
<evidence type="ECO:0000313" key="3">
    <source>
        <dbReference type="EMBL" id="KAF3324146.1"/>
    </source>
</evidence>